<dbReference type="InterPro" id="IPR028961">
    <property type="entry name" value="Imm21"/>
</dbReference>
<proteinExistence type="predicted"/>
<gene>
    <name evidence="1" type="ORF">ACFFTL_36180</name>
</gene>
<evidence type="ECO:0000313" key="2">
    <source>
        <dbReference type="Proteomes" id="UP001589710"/>
    </source>
</evidence>
<evidence type="ECO:0000313" key="1">
    <source>
        <dbReference type="EMBL" id="MFB9577574.1"/>
    </source>
</evidence>
<dbReference type="Proteomes" id="UP001589710">
    <property type="component" value="Unassembled WGS sequence"/>
</dbReference>
<dbReference type="EMBL" id="JBHMCG010000150">
    <property type="protein sequence ID" value="MFB9577574.1"/>
    <property type="molecule type" value="Genomic_DNA"/>
</dbReference>
<dbReference type="RefSeq" id="WP_345516526.1">
    <property type="nucleotide sequence ID" value="NZ_BAAAXD010000037.1"/>
</dbReference>
<sequence>MSSSTETSSAEPSLTWVESMGGPLIAVPVSALDGWHGCTESGMVIGDGDVADDYDRACEVDGLAGVIAVGEEGARGLVLADQPATTCYLPEHHAFVRWLGAGSEADLIAAAKVVLADPTIQWEECGVWETNGAVVLMDSVTAGAELDVEYPNGGGLPEQASVPIPPGRWTVRAVHASPNDDAWVGLVHLLPSDGDSFSSGRRIRTLPHQVG</sequence>
<keyword evidence="2" id="KW-1185">Reference proteome</keyword>
<name>A0ABV5RI98_9ACTN</name>
<comment type="caution">
    <text evidence="1">The sequence shown here is derived from an EMBL/GenBank/DDBJ whole genome shotgun (WGS) entry which is preliminary data.</text>
</comment>
<reference evidence="1 2" key="1">
    <citation type="submission" date="2024-09" db="EMBL/GenBank/DDBJ databases">
        <authorList>
            <person name="Sun Q."/>
            <person name="Mori K."/>
        </authorList>
    </citation>
    <scope>NUCLEOTIDE SEQUENCE [LARGE SCALE GENOMIC DNA]</scope>
    <source>
        <strain evidence="1 2">JCM 3331</strain>
    </source>
</reference>
<protein>
    <submittedName>
        <fullName evidence="1">Imm21 family immunity protein</fullName>
    </submittedName>
</protein>
<dbReference type="Pfam" id="PF15589">
    <property type="entry name" value="Imm21"/>
    <property type="match status" value="1"/>
</dbReference>
<organism evidence="1 2">
    <name type="scientific">Streptomyces yanii</name>
    <dbReference type="NCBI Taxonomy" id="78510"/>
    <lineage>
        <taxon>Bacteria</taxon>
        <taxon>Bacillati</taxon>
        <taxon>Actinomycetota</taxon>
        <taxon>Actinomycetes</taxon>
        <taxon>Kitasatosporales</taxon>
        <taxon>Streptomycetaceae</taxon>
        <taxon>Streptomyces</taxon>
    </lineage>
</organism>
<accession>A0ABV5RI98</accession>